<accession>J9GIK0</accession>
<sequence>KIAAVRTGSRQGMQDVPREPVLIKSARLLPKVFSRTDARKFVRK</sequence>
<protein>
    <submittedName>
        <fullName evidence="1">Uncharacterized protein</fullName>
    </submittedName>
</protein>
<reference evidence="1" key="1">
    <citation type="journal article" date="2012" name="PLoS ONE">
        <title>Gene sets for utilization of primary and secondary nutrition supplies in the distal gut of endangered iberian lynx.</title>
        <authorList>
            <person name="Alcaide M."/>
            <person name="Messina E."/>
            <person name="Richter M."/>
            <person name="Bargiela R."/>
            <person name="Peplies J."/>
            <person name="Huws S.A."/>
            <person name="Newbold C.J."/>
            <person name="Golyshin P.N."/>
            <person name="Simon M.A."/>
            <person name="Lopez G."/>
            <person name="Yakimov M.M."/>
            <person name="Ferrer M."/>
        </authorList>
    </citation>
    <scope>NUCLEOTIDE SEQUENCE</scope>
</reference>
<dbReference type="EMBL" id="AMCI01002815">
    <property type="protein sequence ID" value="EJX01788.1"/>
    <property type="molecule type" value="Genomic_DNA"/>
</dbReference>
<organism evidence="1">
    <name type="scientific">gut metagenome</name>
    <dbReference type="NCBI Taxonomy" id="749906"/>
    <lineage>
        <taxon>unclassified sequences</taxon>
        <taxon>metagenomes</taxon>
        <taxon>organismal metagenomes</taxon>
    </lineage>
</organism>
<proteinExistence type="predicted"/>
<evidence type="ECO:0000313" key="1">
    <source>
        <dbReference type="EMBL" id="EJX01788.1"/>
    </source>
</evidence>
<comment type="caution">
    <text evidence="1">The sequence shown here is derived from an EMBL/GenBank/DDBJ whole genome shotgun (WGS) entry which is preliminary data.</text>
</comment>
<feature type="non-terminal residue" evidence="1">
    <location>
        <position position="1"/>
    </location>
</feature>
<name>J9GIK0_9ZZZZ</name>
<dbReference type="AlphaFoldDB" id="J9GIK0"/>
<gene>
    <name evidence="1" type="ORF">EVA_10104</name>
</gene>